<sequence length="49" mass="5553">MAISPPSLLHFPKCVKTAFSPTISPSLVPLRPRQPFGCLLWENNFTLWL</sequence>
<reference evidence="2" key="1">
    <citation type="submission" date="2013-09" db="EMBL/GenBank/DDBJ databases">
        <title>Corchorus olitorius genome sequencing.</title>
        <authorList>
            <person name="Alam M."/>
            <person name="Haque M.S."/>
            <person name="Islam M.S."/>
            <person name="Emdad E.M."/>
            <person name="Islam M.M."/>
            <person name="Ahmed B."/>
            <person name="Halim A."/>
            <person name="Hossen Q.M.M."/>
            <person name="Hossain M.Z."/>
            <person name="Ahmed R."/>
            <person name="Khan M.M."/>
            <person name="Islam R."/>
            <person name="Rashid M.M."/>
            <person name="Khan S.A."/>
            <person name="Rahman M.S."/>
            <person name="Alam M."/>
            <person name="Yahiya A.S."/>
            <person name="Khan M.S."/>
            <person name="Azam M.S."/>
            <person name="Haque T."/>
            <person name="Lashkar M.Z.H."/>
            <person name="Akhand A.I."/>
            <person name="Morshed G."/>
            <person name="Roy S."/>
            <person name="Uddin K.S."/>
            <person name="Rabeya T."/>
            <person name="Hossain A.S."/>
            <person name="Chowdhury A."/>
            <person name="Snigdha A.R."/>
            <person name="Mortoza M.S."/>
            <person name="Matin S.A."/>
            <person name="Hoque S.M.E."/>
            <person name="Islam M.K."/>
            <person name="Roy D.K."/>
            <person name="Haider R."/>
            <person name="Moosa M.M."/>
            <person name="Elias S.M."/>
            <person name="Hasan A.M."/>
            <person name="Jahan S."/>
            <person name="Shafiuddin M."/>
            <person name="Mahmood N."/>
            <person name="Shommy N.S."/>
        </authorList>
    </citation>
    <scope>NUCLEOTIDE SEQUENCE [LARGE SCALE GENOMIC DNA]</scope>
    <source>
        <strain evidence="2">cv. O-4</strain>
    </source>
</reference>
<dbReference type="Proteomes" id="UP000187203">
    <property type="component" value="Unassembled WGS sequence"/>
</dbReference>
<organism evidence="1 2">
    <name type="scientific">Corchorus olitorius</name>
    <dbReference type="NCBI Taxonomy" id="93759"/>
    <lineage>
        <taxon>Eukaryota</taxon>
        <taxon>Viridiplantae</taxon>
        <taxon>Streptophyta</taxon>
        <taxon>Embryophyta</taxon>
        <taxon>Tracheophyta</taxon>
        <taxon>Spermatophyta</taxon>
        <taxon>Magnoliopsida</taxon>
        <taxon>eudicotyledons</taxon>
        <taxon>Gunneridae</taxon>
        <taxon>Pentapetalae</taxon>
        <taxon>rosids</taxon>
        <taxon>malvids</taxon>
        <taxon>Malvales</taxon>
        <taxon>Malvaceae</taxon>
        <taxon>Grewioideae</taxon>
        <taxon>Apeibeae</taxon>
        <taxon>Corchorus</taxon>
    </lineage>
</organism>
<evidence type="ECO:0000313" key="1">
    <source>
        <dbReference type="EMBL" id="OMO50193.1"/>
    </source>
</evidence>
<accession>A0A1R3FWH4</accession>
<proteinExistence type="predicted"/>
<keyword evidence="2" id="KW-1185">Reference proteome</keyword>
<name>A0A1R3FWH4_9ROSI</name>
<gene>
    <name evidence="1" type="ORF">COLO4_38195</name>
</gene>
<evidence type="ECO:0000313" key="2">
    <source>
        <dbReference type="Proteomes" id="UP000187203"/>
    </source>
</evidence>
<dbReference type="AlphaFoldDB" id="A0A1R3FWH4"/>
<dbReference type="EMBL" id="AWUE01024648">
    <property type="protein sequence ID" value="OMO50193.1"/>
    <property type="molecule type" value="Genomic_DNA"/>
</dbReference>
<comment type="caution">
    <text evidence="1">The sequence shown here is derived from an EMBL/GenBank/DDBJ whole genome shotgun (WGS) entry which is preliminary data.</text>
</comment>
<protein>
    <submittedName>
        <fullName evidence="1">Protein Y45G5AL.1, isoform a</fullName>
    </submittedName>
</protein>